<protein>
    <recommendedName>
        <fullName evidence="4">Outer membrane protein with beta-barrel domain</fullName>
    </recommendedName>
</protein>
<evidence type="ECO:0000313" key="3">
    <source>
        <dbReference type="Proteomes" id="UP000245678"/>
    </source>
</evidence>
<keyword evidence="1" id="KW-0732">Signal</keyword>
<evidence type="ECO:0000256" key="1">
    <source>
        <dbReference type="SAM" id="SignalP"/>
    </source>
</evidence>
<feature type="chain" id="PRO_5016292552" description="Outer membrane protein with beta-barrel domain" evidence="1">
    <location>
        <begin position="21"/>
        <end position="425"/>
    </location>
</feature>
<dbReference type="EMBL" id="QGHA01000006">
    <property type="protein sequence ID" value="PWK76640.1"/>
    <property type="molecule type" value="Genomic_DNA"/>
</dbReference>
<gene>
    <name evidence="2" type="ORF">LX99_03507</name>
</gene>
<evidence type="ECO:0008006" key="4">
    <source>
        <dbReference type="Google" id="ProtNLM"/>
    </source>
</evidence>
<dbReference type="RefSeq" id="WP_109609020.1">
    <property type="nucleotide sequence ID" value="NZ_QGHA01000006.1"/>
</dbReference>
<sequence>MKLLYIFLTAILLSPFYALSQSNYKPGVITTKNGQTINGFINYREWLSNPEKISFKEKLTADATTYGPQELSYFEVTGFESYQTATVSISKAKNDIQNMSDEIDTSSYTATVFLKLLQKGNNVSLFSYTDDVKTRYYVSDRDITAPRELKYQAYYDHDLQSVKKKNTYYAQLIDLANKYKGNNAQDLINSIVTLDYKERDLLKIINRLNNQDVNNRLNTAVAAPGYRFFAGIGANISTTSRADDLPAGTYDVSKQYIMPELMLGVSTPFNPNTGKLVFRTELGLLLSKARIDNHADSYTANKVYSTAYSEITVSLRPQVVYNFYNADSFKFYSGAGLAINLSRYYDITYTTTTSSTVVAGYNGTEKLTVPPATSTWFTPMLRAGFVLNNKVDISMAYHVKLKSTYAANLLYVNKSLTEIGVNYIF</sequence>
<evidence type="ECO:0000313" key="2">
    <source>
        <dbReference type="EMBL" id="PWK76640.1"/>
    </source>
</evidence>
<proteinExistence type="predicted"/>
<name>A0A316H9F3_9SPHI</name>
<feature type="signal peptide" evidence="1">
    <location>
        <begin position="1"/>
        <end position="20"/>
    </location>
</feature>
<dbReference type="AlphaFoldDB" id="A0A316H9F3"/>
<keyword evidence="3" id="KW-1185">Reference proteome</keyword>
<reference evidence="2 3" key="1">
    <citation type="submission" date="2018-05" db="EMBL/GenBank/DDBJ databases">
        <title>Genomic Encyclopedia of Archaeal and Bacterial Type Strains, Phase II (KMG-II): from individual species to whole genera.</title>
        <authorList>
            <person name="Goeker M."/>
        </authorList>
    </citation>
    <scope>NUCLEOTIDE SEQUENCE [LARGE SCALE GENOMIC DNA]</scope>
    <source>
        <strain evidence="2 3">DSM 19975</strain>
    </source>
</reference>
<organism evidence="2 3">
    <name type="scientific">Mucilaginibacter oryzae</name>
    <dbReference type="NCBI Taxonomy" id="468058"/>
    <lineage>
        <taxon>Bacteria</taxon>
        <taxon>Pseudomonadati</taxon>
        <taxon>Bacteroidota</taxon>
        <taxon>Sphingobacteriia</taxon>
        <taxon>Sphingobacteriales</taxon>
        <taxon>Sphingobacteriaceae</taxon>
        <taxon>Mucilaginibacter</taxon>
    </lineage>
</organism>
<comment type="caution">
    <text evidence="2">The sequence shown here is derived from an EMBL/GenBank/DDBJ whole genome shotgun (WGS) entry which is preliminary data.</text>
</comment>
<dbReference type="Proteomes" id="UP000245678">
    <property type="component" value="Unassembled WGS sequence"/>
</dbReference>
<accession>A0A316H9F3</accession>